<gene>
    <name evidence="2" type="primary">WBGene00099993</name>
</gene>
<feature type="compositionally biased region" description="Basic residues" evidence="1">
    <location>
        <begin position="1220"/>
        <end position="1233"/>
    </location>
</feature>
<evidence type="ECO:0000256" key="1">
    <source>
        <dbReference type="SAM" id="MobiDB-lite"/>
    </source>
</evidence>
<dbReference type="Proteomes" id="UP000005239">
    <property type="component" value="Unassembled WGS sequence"/>
</dbReference>
<dbReference type="GO" id="GO:0005737">
    <property type="term" value="C:cytoplasm"/>
    <property type="evidence" value="ECO:0000318"/>
    <property type="project" value="GO_Central"/>
</dbReference>
<proteinExistence type="predicted"/>
<feature type="compositionally biased region" description="Low complexity" evidence="1">
    <location>
        <begin position="1236"/>
        <end position="1256"/>
    </location>
</feature>
<feature type="region of interest" description="Disordered" evidence="1">
    <location>
        <begin position="1039"/>
        <end position="1071"/>
    </location>
</feature>
<feature type="compositionally biased region" description="Low complexity" evidence="1">
    <location>
        <begin position="1285"/>
        <end position="1319"/>
    </location>
</feature>
<keyword evidence="3" id="KW-1185">Reference proteome</keyword>
<accession>A0A8R1U9M4</accession>
<feature type="region of interest" description="Disordered" evidence="1">
    <location>
        <begin position="689"/>
        <end position="711"/>
    </location>
</feature>
<dbReference type="PANTHER" id="PTHR25462:SF229">
    <property type="entry name" value="TRANSCRIPTION INTERMEDIARY FACTOR 1-BETA"/>
    <property type="match status" value="1"/>
</dbReference>
<feature type="compositionally biased region" description="Basic and acidic residues" evidence="1">
    <location>
        <begin position="1190"/>
        <end position="1199"/>
    </location>
</feature>
<feature type="region of interest" description="Disordered" evidence="1">
    <location>
        <begin position="1131"/>
        <end position="1355"/>
    </location>
</feature>
<feature type="region of interest" description="Disordered" evidence="1">
    <location>
        <begin position="614"/>
        <end position="640"/>
    </location>
</feature>
<evidence type="ECO:0000313" key="2">
    <source>
        <dbReference type="EnsemblMetazoa" id="PPA10439.1"/>
    </source>
</evidence>
<feature type="compositionally biased region" description="Low complexity" evidence="1">
    <location>
        <begin position="614"/>
        <end position="625"/>
    </location>
</feature>
<accession>A0A2A6CNV3</accession>
<sequence length="1355" mass="150416">MNQYIIMHIPVQWSHSIVLITDFFLLLFGIKITGRILFEVAMAEAEITVREDDELLREIIDPSGIVATLMNTNCGTNLSGCIEGRRTSMSDVGRWTLVMSCGHVLCEQCKEQCARTDQERVFDLPLFQCPICAEFGSANKLPGPASVNLVSCQTSYCSGEEFTPSSSRCDECSHNICTGCVETHAERFPYHNLTSHDSKILVTKRRAFTGCATHKEPVTSRCDCGEMLCNKCPYNYLSLIPGTTRVQNHAKTKMEEVDLELEDSLEDTISTISRIRAMRSLAAQKKKEVEEVTDNMANEVALHFNQIILQAVQRCFDVLKGVKQLGAAHHSAIDNHLKILDKTERQLSVGVEIDERARSRDAVKAESVSQYVRNVAYGLLKPAMEQFEDSKEFSAQLTAAPFDIAIKPTTADIVESIGKWGEIAYTNGDDVSKPLIQAQIPASKARNPASMVNGEDLGDEFYTGRSIMATKIPLRLHSALEHFTDLYERCFASPSILMDSEVPEGYKREMPFQVGLREAPEGRISEEETEARHAYERYLITRPGMRICQPKIFGGFRRIYNLVDRPSLTQKDVQMVYSRSPCLSPIWMAEGAKAPDVAQPVRQLQQPTAVAATAASNADSSRSTSIVHEERPTAEAAADSDTDDVVVLSLSPTHAAVQPLQQATPAGGQKVVRKSKFVFFKKVAPAPIDAPPVLQPEETTPRQSYGTPAPSRLLGPSILRRAAPSQQQQSTYFRPVNAAERSAIAAASPKPSHARLSESHFQPQPKPLLRVVPPTNNGRPRYFKGPDDAVRVVRNGSFTTRPFPRLVPGVLSSARMEAGRDSDRLIQREDSADGPSVRVNTMRAPETLYSIRDISKSKLLLPSEKVRARVLQDTPEEKEKRKELHWKGFGESEINSILDRDRRDKLNAHTTTSTQSLMSGMRIVVPTNRNGPSTLAHVLDPSRFSMGGAGSPNSGQPAFKKRMLPIERAFTNMFGADGSNIPDFACRRRGRPSKDDPTAPSNIIEQFKRHQTQWPPKFDEMDEAEIEELQDLIDQLDAATREEEEGERSYSQWDNGYGVRPEAEDPKSSPWQSFTMQERDQIKAAAREKIQVAKTAGKGCFVCALVRHHEGKPRNWQCCECKKRGRALTPLGDNEIIPADPTIPEAPLAKKSKRSDPQAELERDEEDDVEVQEAEDDQPPVDLSALFAHIQEKKVETRGRPRKNKASEEPAAALAPALPKHQRRTPREPRKRREPVGGAETEQTAAAVAVVQEEVVMGTTRRGRQIKMPSKLKGHEVTTAGTTTARRSPSEASDAPSESVSSHSHSTAALPTSSATSTPKVTKKVEEREIKEESPDPEPRSAMDAPLRRGGRRRY</sequence>
<feature type="compositionally biased region" description="Acidic residues" evidence="1">
    <location>
        <begin position="1162"/>
        <end position="1179"/>
    </location>
</feature>
<reference evidence="2" key="2">
    <citation type="submission" date="2022-06" db="UniProtKB">
        <authorList>
            <consortium name="EnsemblMetazoa"/>
        </authorList>
    </citation>
    <scope>IDENTIFICATION</scope>
    <source>
        <strain evidence="2">PS312</strain>
    </source>
</reference>
<dbReference type="PANTHER" id="PTHR25462">
    <property type="entry name" value="BONUS, ISOFORM C-RELATED"/>
    <property type="match status" value="1"/>
</dbReference>
<organism evidence="2 3">
    <name type="scientific">Pristionchus pacificus</name>
    <name type="common">Parasitic nematode worm</name>
    <dbReference type="NCBI Taxonomy" id="54126"/>
    <lineage>
        <taxon>Eukaryota</taxon>
        <taxon>Metazoa</taxon>
        <taxon>Ecdysozoa</taxon>
        <taxon>Nematoda</taxon>
        <taxon>Chromadorea</taxon>
        <taxon>Rhabditida</taxon>
        <taxon>Rhabditina</taxon>
        <taxon>Diplogasteromorpha</taxon>
        <taxon>Diplogasteroidea</taxon>
        <taxon>Neodiplogasteridae</taxon>
        <taxon>Pristionchus</taxon>
    </lineage>
</organism>
<feature type="compositionally biased region" description="Low complexity" evidence="1">
    <location>
        <begin position="1210"/>
        <end position="1219"/>
    </location>
</feature>
<protein>
    <submittedName>
        <fullName evidence="2">Uncharacterized protein</fullName>
    </submittedName>
</protein>
<feature type="compositionally biased region" description="Basic and acidic residues" evidence="1">
    <location>
        <begin position="1323"/>
        <end position="1341"/>
    </location>
</feature>
<dbReference type="InterPro" id="IPR047153">
    <property type="entry name" value="TRIM45/56/19-like"/>
</dbReference>
<dbReference type="EnsemblMetazoa" id="PPA10439.1">
    <property type="protein sequence ID" value="PPA10439.1"/>
    <property type="gene ID" value="WBGene00099993"/>
</dbReference>
<reference evidence="3" key="1">
    <citation type="journal article" date="2008" name="Nat. Genet.">
        <title>The Pristionchus pacificus genome provides a unique perspective on nematode lifestyle and parasitism.</title>
        <authorList>
            <person name="Dieterich C."/>
            <person name="Clifton S.W."/>
            <person name="Schuster L.N."/>
            <person name="Chinwalla A."/>
            <person name="Delehaunty K."/>
            <person name="Dinkelacker I."/>
            <person name="Fulton L."/>
            <person name="Fulton R."/>
            <person name="Godfrey J."/>
            <person name="Minx P."/>
            <person name="Mitreva M."/>
            <person name="Roeseler W."/>
            <person name="Tian H."/>
            <person name="Witte H."/>
            <person name="Yang S.P."/>
            <person name="Wilson R.K."/>
            <person name="Sommer R.J."/>
        </authorList>
    </citation>
    <scope>NUCLEOTIDE SEQUENCE [LARGE SCALE GENOMIC DNA]</scope>
    <source>
        <strain evidence="3">PS312</strain>
    </source>
</reference>
<evidence type="ECO:0000313" key="3">
    <source>
        <dbReference type="Proteomes" id="UP000005239"/>
    </source>
</evidence>
<name>A0A2A6CNV3_PRIPA</name>
<feature type="compositionally biased region" description="Polar residues" evidence="1">
    <location>
        <begin position="697"/>
        <end position="706"/>
    </location>
</feature>